<keyword evidence="6" id="KW-0482">Metalloprotease</keyword>
<gene>
    <name evidence="6" type="ORF">ACFQT0_08095</name>
</gene>
<keyword evidence="4" id="KW-0862">Zinc</keyword>
<evidence type="ECO:0000256" key="3">
    <source>
        <dbReference type="ARBA" id="ARBA00022801"/>
    </source>
</evidence>
<dbReference type="Pfam" id="PF00413">
    <property type="entry name" value="Peptidase_M10"/>
    <property type="match status" value="1"/>
</dbReference>
<evidence type="ECO:0000313" key="6">
    <source>
        <dbReference type="EMBL" id="MFC7667374.1"/>
    </source>
</evidence>
<comment type="caution">
    <text evidence="6">The sequence shown here is derived from an EMBL/GenBank/DDBJ whole genome shotgun (WGS) entry which is preliminary data.</text>
</comment>
<name>A0ABW2U2W6_9BACT</name>
<evidence type="ECO:0000313" key="7">
    <source>
        <dbReference type="Proteomes" id="UP001596513"/>
    </source>
</evidence>
<reference evidence="7" key="1">
    <citation type="journal article" date="2019" name="Int. J. Syst. Evol. Microbiol.">
        <title>The Global Catalogue of Microorganisms (GCM) 10K type strain sequencing project: providing services to taxonomists for standard genome sequencing and annotation.</title>
        <authorList>
            <consortium name="The Broad Institute Genomics Platform"/>
            <consortium name="The Broad Institute Genome Sequencing Center for Infectious Disease"/>
            <person name="Wu L."/>
            <person name="Ma J."/>
        </authorList>
    </citation>
    <scope>NUCLEOTIDE SEQUENCE [LARGE SCALE GENOMIC DNA]</scope>
    <source>
        <strain evidence="7">JCM 19635</strain>
    </source>
</reference>
<protein>
    <submittedName>
        <fullName evidence="6">Matrixin family metalloprotease</fullName>
        <ecNumber evidence="6">3.4.24.-</ecNumber>
    </submittedName>
</protein>
<evidence type="ECO:0000256" key="1">
    <source>
        <dbReference type="ARBA" id="ARBA00022670"/>
    </source>
</evidence>
<organism evidence="6 7">
    <name type="scientific">Hymenobacter humi</name>
    <dbReference type="NCBI Taxonomy" id="1411620"/>
    <lineage>
        <taxon>Bacteria</taxon>
        <taxon>Pseudomonadati</taxon>
        <taxon>Bacteroidota</taxon>
        <taxon>Cytophagia</taxon>
        <taxon>Cytophagales</taxon>
        <taxon>Hymenobacteraceae</taxon>
        <taxon>Hymenobacter</taxon>
    </lineage>
</organism>
<dbReference type="EMBL" id="JBHTEK010000001">
    <property type="protein sequence ID" value="MFC7667374.1"/>
    <property type="molecule type" value="Genomic_DNA"/>
</dbReference>
<keyword evidence="3 6" id="KW-0378">Hydrolase</keyword>
<dbReference type="InterPro" id="IPR024079">
    <property type="entry name" value="MetalloPept_cat_dom_sf"/>
</dbReference>
<dbReference type="RefSeq" id="WP_380201856.1">
    <property type="nucleotide sequence ID" value="NZ_JBHTEK010000001.1"/>
</dbReference>
<dbReference type="Gene3D" id="3.40.390.10">
    <property type="entry name" value="Collagenase (Catalytic Domain)"/>
    <property type="match status" value="1"/>
</dbReference>
<dbReference type="SUPFAM" id="SSF55486">
    <property type="entry name" value="Metalloproteases ('zincins'), catalytic domain"/>
    <property type="match status" value="1"/>
</dbReference>
<dbReference type="EC" id="3.4.24.-" evidence="6"/>
<accession>A0ABW2U2W6</accession>
<evidence type="ECO:0000256" key="2">
    <source>
        <dbReference type="ARBA" id="ARBA00022723"/>
    </source>
</evidence>
<dbReference type="InterPro" id="IPR001818">
    <property type="entry name" value="Pept_M10_metallopeptidase"/>
</dbReference>
<sequence>MVFYVKEVDMQYDDAAIFQFGPANAVGSRNEIDFETVVVHELGHAHQLGHLILPGAVMHYAIGRGQNTRSLNPASDIIGGRQVLRVRSFKKLACGPAPMLPAPLTSFSAQFTNGLGVTVSWATKEECFLNNFIIERSTSSDTTTWTRVGTVAPKPPGSTYDFSTRRFPAACSTTACACRGPMAPSTAWPPCSSPLRKPAPASLFSPIRQLVLTWACCIRPQWKGPSCSAF</sequence>
<dbReference type="Proteomes" id="UP001596513">
    <property type="component" value="Unassembled WGS sequence"/>
</dbReference>
<keyword evidence="1" id="KW-0645">Protease</keyword>
<evidence type="ECO:0000259" key="5">
    <source>
        <dbReference type="Pfam" id="PF00413"/>
    </source>
</evidence>
<feature type="domain" description="Peptidase M10 metallopeptidase" evidence="5">
    <location>
        <begin position="8"/>
        <end position="71"/>
    </location>
</feature>
<evidence type="ECO:0000256" key="4">
    <source>
        <dbReference type="ARBA" id="ARBA00022833"/>
    </source>
</evidence>
<keyword evidence="2" id="KW-0479">Metal-binding</keyword>
<dbReference type="GO" id="GO:0008237">
    <property type="term" value="F:metallopeptidase activity"/>
    <property type="evidence" value="ECO:0007669"/>
    <property type="project" value="UniProtKB-KW"/>
</dbReference>
<proteinExistence type="predicted"/>
<keyword evidence="7" id="KW-1185">Reference proteome</keyword>